<accession>A0A915HPB7</accession>
<dbReference type="AlphaFoldDB" id="A0A915HPB7"/>
<keyword evidence="1" id="KW-0472">Membrane</keyword>
<sequence>MVAHNTNRKRSGNECAGVTWPSADERGAMLYRVKTSNPNLISAAGYCSAGDNVVIGSAIEPRAPNLHTNNTNFPTVHNDLCAAKGRSIVEARKQKEIFNDHCSDYCGDGLLKNVAGSFQSLFVKNVENACFPSKLQSDHKAPPPTALGCFTILDGQEDPVQNHQTNFRTFNHCRENSFKNDNEQLQQQQQLNIDRPICPKNYQHDHCCPSSYGKFCRYFGGQQQQSSKNNNMASWPDVFNGHYSDSAVPQGDGRPKIFDVYPSSANKLMQQSIISNNNNHNNAYYYKSSTNEMDDGKSIQCKTQNLNNLILADDKKRSVEDDNSTKKMLLTLLNEIHIYDSGSSKDSIYIHSNDRKSRILLYYFCLVVCSFCLSISIITALCSFFRCYVCINLLQQNRKWNLVRKSCLHSILDICFFISIFCFLAALVIFMHLSSTAESLAMVNAAKMQSFSTISTADQRYNTSMKLAPIIVIGVLLGVGALICISLTARAIYHRLKSSRSSAGGRGVENSNGKFDENSDVDLSFETSDFCRNDKLSTLV</sequence>
<keyword evidence="2" id="KW-1185">Reference proteome</keyword>
<keyword evidence="1" id="KW-1133">Transmembrane helix</keyword>
<proteinExistence type="predicted"/>
<reference evidence="3" key="1">
    <citation type="submission" date="2022-11" db="UniProtKB">
        <authorList>
            <consortium name="WormBaseParasite"/>
        </authorList>
    </citation>
    <scope>IDENTIFICATION</scope>
</reference>
<feature type="transmembrane region" description="Helical" evidence="1">
    <location>
        <begin position="470"/>
        <end position="493"/>
    </location>
</feature>
<dbReference type="WBParaSite" id="nRc.2.0.1.t03351-RA">
    <property type="protein sequence ID" value="nRc.2.0.1.t03351-RA"/>
    <property type="gene ID" value="nRc.2.0.1.g03351"/>
</dbReference>
<protein>
    <submittedName>
        <fullName evidence="3">Uncharacterized protein</fullName>
    </submittedName>
</protein>
<evidence type="ECO:0000313" key="3">
    <source>
        <dbReference type="WBParaSite" id="nRc.2.0.1.t03351-RA"/>
    </source>
</evidence>
<dbReference type="Proteomes" id="UP000887565">
    <property type="component" value="Unplaced"/>
</dbReference>
<name>A0A915HPB7_ROMCU</name>
<feature type="transmembrane region" description="Helical" evidence="1">
    <location>
        <begin position="410"/>
        <end position="433"/>
    </location>
</feature>
<evidence type="ECO:0000256" key="1">
    <source>
        <dbReference type="SAM" id="Phobius"/>
    </source>
</evidence>
<evidence type="ECO:0000313" key="2">
    <source>
        <dbReference type="Proteomes" id="UP000887565"/>
    </source>
</evidence>
<organism evidence="2 3">
    <name type="scientific">Romanomermis culicivorax</name>
    <name type="common">Nematode worm</name>
    <dbReference type="NCBI Taxonomy" id="13658"/>
    <lineage>
        <taxon>Eukaryota</taxon>
        <taxon>Metazoa</taxon>
        <taxon>Ecdysozoa</taxon>
        <taxon>Nematoda</taxon>
        <taxon>Enoplea</taxon>
        <taxon>Dorylaimia</taxon>
        <taxon>Mermithida</taxon>
        <taxon>Mermithoidea</taxon>
        <taxon>Mermithidae</taxon>
        <taxon>Romanomermis</taxon>
    </lineage>
</organism>
<keyword evidence="1" id="KW-0812">Transmembrane</keyword>
<feature type="transmembrane region" description="Helical" evidence="1">
    <location>
        <begin position="360"/>
        <end position="389"/>
    </location>
</feature>